<organism evidence="1 2">
    <name type="scientific">Rhinolophus ferrumequinum</name>
    <name type="common">Greater horseshoe bat</name>
    <dbReference type="NCBI Taxonomy" id="59479"/>
    <lineage>
        <taxon>Eukaryota</taxon>
        <taxon>Metazoa</taxon>
        <taxon>Chordata</taxon>
        <taxon>Craniata</taxon>
        <taxon>Vertebrata</taxon>
        <taxon>Euteleostomi</taxon>
        <taxon>Mammalia</taxon>
        <taxon>Eutheria</taxon>
        <taxon>Laurasiatheria</taxon>
        <taxon>Chiroptera</taxon>
        <taxon>Yinpterochiroptera</taxon>
        <taxon>Rhinolophoidea</taxon>
        <taxon>Rhinolophidae</taxon>
        <taxon>Rhinolophinae</taxon>
        <taxon>Rhinolophus</taxon>
    </lineage>
</organism>
<dbReference type="Proteomes" id="UP000585614">
    <property type="component" value="Unassembled WGS sequence"/>
</dbReference>
<comment type="caution">
    <text evidence="1">The sequence shown here is derived from an EMBL/GenBank/DDBJ whole genome shotgun (WGS) entry which is preliminary data.</text>
</comment>
<gene>
    <name evidence="1" type="ORF">mRhiFer1_010094</name>
</gene>
<accession>A0A7J7XPA0</accession>
<sequence>MGVRTRAPLRKTQVETRAQWKAKPVFHFCTANRARVVPIYAVGGSDRTRSWPRWPEHTRAPVDVQPWPLRAYLLLPGGCCFRGLPWSPPEVPELPGSPPCPSRLNAAQLPTQGPHFAPTTRGHCGRGLFPPKAPSARSDQEPAGAGRVDRKRLLPRGQTPRCVTDLHHQDTGEGAAWTAPLPAKVLTASPRRRLGNHLMKRMIWGVFSINQKKCTLK</sequence>
<dbReference type="EMBL" id="JACAGC010000008">
    <property type="protein sequence ID" value="KAF6351573.1"/>
    <property type="molecule type" value="Genomic_DNA"/>
</dbReference>
<evidence type="ECO:0000313" key="2">
    <source>
        <dbReference type="Proteomes" id="UP000585614"/>
    </source>
</evidence>
<dbReference type="AlphaFoldDB" id="A0A7J7XPA0"/>
<protein>
    <submittedName>
        <fullName evidence="1">Uncharacterized protein</fullName>
    </submittedName>
</protein>
<evidence type="ECO:0000313" key="1">
    <source>
        <dbReference type="EMBL" id="KAF6351573.1"/>
    </source>
</evidence>
<proteinExistence type="predicted"/>
<name>A0A7J7XPA0_RHIFE</name>
<reference evidence="1 2" key="1">
    <citation type="journal article" date="2020" name="Nature">
        <title>Six reference-quality genomes reveal evolution of bat adaptations.</title>
        <authorList>
            <person name="Jebb D."/>
            <person name="Huang Z."/>
            <person name="Pippel M."/>
            <person name="Hughes G.M."/>
            <person name="Lavrichenko K."/>
            <person name="Devanna P."/>
            <person name="Winkler S."/>
            <person name="Jermiin L.S."/>
            <person name="Skirmuntt E.C."/>
            <person name="Katzourakis A."/>
            <person name="Burkitt-Gray L."/>
            <person name="Ray D.A."/>
            <person name="Sullivan K.A.M."/>
            <person name="Roscito J.G."/>
            <person name="Kirilenko B.M."/>
            <person name="Davalos L.M."/>
            <person name="Corthals A.P."/>
            <person name="Power M.L."/>
            <person name="Jones G."/>
            <person name="Ransome R.D."/>
            <person name="Dechmann D.K.N."/>
            <person name="Locatelli A.G."/>
            <person name="Puechmaille S.J."/>
            <person name="Fedrigo O."/>
            <person name="Jarvis E.D."/>
            <person name="Hiller M."/>
            <person name="Vernes S.C."/>
            <person name="Myers E.W."/>
            <person name="Teeling E.C."/>
        </authorList>
    </citation>
    <scope>NUCLEOTIDE SEQUENCE [LARGE SCALE GENOMIC DNA]</scope>
    <source>
        <strain evidence="1">MRhiFer1</strain>
        <tissue evidence="1">Lung</tissue>
    </source>
</reference>